<keyword evidence="2" id="KW-1185">Reference proteome</keyword>
<proteinExistence type="predicted"/>
<gene>
    <name evidence="1" type="ORF">CWO92_00195</name>
</gene>
<dbReference type="EMBL" id="PIQO01000001">
    <property type="protein sequence ID" value="PKR86526.1"/>
    <property type="molecule type" value="Genomic_DNA"/>
</dbReference>
<organism evidence="1 2">
    <name type="scientific">Heyndrickxia camelliae</name>
    <dbReference type="NCBI Taxonomy" id="1707093"/>
    <lineage>
        <taxon>Bacteria</taxon>
        <taxon>Bacillati</taxon>
        <taxon>Bacillota</taxon>
        <taxon>Bacilli</taxon>
        <taxon>Bacillales</taxon>
        <taxon>Bacillaceae</taxon>
        <taxon>Heyndrickxia</taxon>
    </lineage>
</organism>
<comment type="caution">
    <text evidence="1">The sequence shown here is derived from an EMBL/GenBank/DDBJ whole genome shotgun (WGS) entry which is preliminary data.</text>
</comment>
<evidence type="ECO:0000313" key="2">
    <source>
        <dbReference type="Proteomes" id="UP000233440"/>
    </source>
</evidence>
<name>A0A2N3LPI7_9BACI</name>
<accession>A0A2N3LPI7</accession>
<dbReference type="AlphaFoldDB" id="A0A2N3LPI7"/>
<reference evidence="1 2" key="1">
    <citation type="submission" date="2017-11" db="EMBL/GenBank/DDBJ databases">
        <title>Bacillus camelliae sp. nov., isolated from pu'er tea.</title>
        <authorList>
            <person name="Niu L."/>
        </authorList>
    </citation>
    <scope>NUCLEOTIDE SEQUENCE [LARGE SCALE GENOMIC DNA]</scope>
    <source>
        <strain evidence="1 2">7578-1</strain>
    </source>
</reference>
<protein>
    <submittedName>
        <fullName evidence="1">Uncharacterized protein</fullName>
    </submittedName>
</protein>
<dbReference type="Proteomes" id="UP000233440">
    <property type="component" value="Unassembled WGS sequence"/>
</dbReference>
<evidence type="ECO:0000313" key="1">
    <source>
        <dbReference type="EMBL" id="PKR86526.1"/>
    </source>
</evidence>
<sequence>MKTNEVFTEKEKSMMHSMLLHTCAWSANGGVFLNPPQQEDEEPSCIFELDLVFEKAISMEDGEQILKVLPIKINSLFRNAKLEEPTVELKEHIVSVK</sequence>